<name>F8Q005_SERL3</name>
<dbReference type="Proteomes" id="UP000008063">
    <property type="component" value="Unassembled WGS sequence"/>
</dbReference>
<dbReference type="InParanoid" id="F8Q005"/>
<evidence type="ECO:0000256" key="1">
    <source>
        <dbReference type="SAM" id="MobiDB-lite"/>
    </source>
</evidence>
<keyword evidence="3" id="KW-1185">Reference proteome</keyword>
<dbReference type="HOGENOM" id="CLU_2387536_0_0_1"/>
<evidence type="ECO:0000313" key="3">
    <source>
        <dbReference type="Proteomes" id="UP000008063"/>
    </source>
</evidence>
<evidence type="ECO:0000313" key="2">
    <source>
        <dbReference type="EMBL" id="EGN98477.1"/>
    </source>
</evidence>
<organism evidence="3">
    <name type="scientific">Serpula lacrymans var. lacrymans (strain S7.3)</name>
    <name type="common">Dry rot fungus</name>
    <dbReference type="NCBI Taxonomy" id="936435"/>
    <lineage>
        <taxon>Eukaryota</taxon>
        <taxon>Fungi</taxon>
        <taxon>Dikarya</taxon>
        <taxon>Basidiomycota</taxon>
        <taxon>Agaricomycotina</taxon>
        <taxon>Agaricomycetes</taxon>
        <taxon>Agaricomycetidae</taxon>
        <taxon>Boletales</taxon>
        <taxon>Coniophorineae</taxon>
        <taxon>Serpulaceae</taxon>
        <taxon>Serpula</taxon>
    </lineage>
</organism>
<feature type="region of interest" description="Disordered" evidence="1">
    <location>
        <begin position="68"/>
        <end position="94"/>
    </location>
</feature>
<protein>
    <submittedName>
        <fullName evidence="2">Uncharacterized protein</fullName>
    </submittedName>
</protein>
<reference evidence="3" key="1">
    <citation type="journal article" date="2011" name="Science">
        <title>The plant cell wall-decomposing machinery underlies the functional diversity of forest fungi.</title>
        <authorList>
            <person name="Eastwood D.C."/>
            <person name="Floudas D."/>
            <person name="Binder M."/>
            <person name="Majcherczyk A."/>
            <person name="Schneider P."/>
            <person name="Aerts A."/>
            <person name="Asiegbu F.O."/>
            <person name="Baker S.E."/>
            <person name="Barry K."/>
            <person name="Bendiksby M."/>
            <person name="Blumentritt M."/>
            <person name="Coutinho P.M."/>
            <person name="Cullen D."/>
            <person name="de Vries R.P."/>
            <person name="Gathman A."/>
            <person name="Goodell B."/>
            <person name="Henrissat B."/>
            <person name="Ihrmark K."/>
            <person name="Kauserud H."/>
            <person name="Kohler A."/>
            <person name="LaButti K."/>
            <person name="Lapidus A."/>
            <person name="Lavin J.L."/>
            <person name="Lee Y.-H."/>
            <person name="Lindquist E."/>
            <person name="Lilly W."/>
            <person name="Lucas S."/>
            <person name="Morin E."/>
            <person name="Murat C."/>
            <person name="Oguiza J.A."/>
            <person name="Park J."/>
            <person name="Pisabarro A.G."/>
            <person name="Riley R."/>
            <person name="Rosling A."/>
            <person name="Salamov A."/>
            <person name="Schmidt O."/>
            <person name="Schmutz J."/>
            <person name="Skrede I."/>
            <person name="Stenlid J."/>
            <person name="Wiebenga A."/>
            <person name="Xie X."/>
            <person name="Kuees U."/>
            <person name="Hibbett D.S."/>
            <person name="Hoffmeister D."/>
            <person name="Hoegberg N."/>
            <person name="Martin F."/>
            <person name="Grigoriev I.V."/>
            <person name="Watkinson S.C."/>
        </authorList>
    </citation>
    <scope>NUCLEOTIDE SEQUENCE [LARGE SCALE GENOMIC DNA]</scope>
    <source>
        <strain evidence="3">strain S7.3</strain>
    </source>
</reference>
<gene>
    <name evidence="2" type="ORF">SERLA73DRAFT_138954</name>
</gene>
<dbReference type="EMBL" id="GL945481">
    <property type="protein sequence ID" value="EGN98477.1"/>
    <property type="molecule type" value="Genomic_DNA"/>
</dbReference>
<proteinExistence type="predicted"/>
<dbReference type="AlphaFoldDB" id="F8Q005"/>
<accession>F8Q005</accession>
<sequence>MNYDRDTDPGRYAVRSSFSASNAYSLPPKTERSRSSGAISRYVHDHRDLSLEKDKTGLYDLEGQLRSMESRRANGDRRRKPRNFETEFLHGKKD</sequence>